<keyword evidence="3" id="KW-0732">Signal</keyword>
<sequence>MAARTLAGALVLALWVWALAPAGAVDAMGPHAAVRLAELLTPEECGHFRSLLEAPEPDVEAELSRLSEDRLARPEPLNTTSGSPSRRRRREAAEDPAGRVAGPGEVSDGCREALAAWLAPQAASLSWDRLARALRRSGRPDVARELGKNLHQQATLQLRKFGQRFLPRPGAATRVPFAPAPAPRPRRAAVPAPDWDALQLIVERLPQPLYERSPMGWAGPLALGLLTGFVGALGTGALLVLLTLWITGGGGDGDRAWPGNPGPLATVQGWWETKPLLPKERRAPPGAWAADGPDSPSPHSALALSCKMGAQSWGSGALDGL</sequence>
<reference evidence="5" key="3">
    <citation type="submission" date="2025-09" db="UniProtKB">
        <authorList>
            <consortium name="Ensembl"/>
        </authorList>
    </citation>
    <scope>IDENTIFICATION</scope>
</reference>
<protein>
    <submittedName>
        <fullName evidence="5">Transmembrane and death domain 1</fullName>
    </submittedName>
</protein>
<dbReference type="InterPro" id="IPR000488">
    <property type="entry name" value="Death_dom"/>
</dbReference>
<evidence type="ECO:0000313" key="6">
    <source>
        <dbReference type="Proteomes" id="UP000002277"/>
    </source>
</evidence>
<feature type="domain" description="Death" evidence="4">
    <location>
        <begin position="111"/>
        <end position="150"/>
    </location>
</feature>
<feature type="transmembrane region" description="Helical" evidence="2">
    <location>
        <begin position="217"/>
        <end position="246"/>
    </location>
</feature>
<dbReference type="Proteomes" id="UP000002277">
    <property type="component" value="Chromosome 12"/>
</dbReference>
<feature type="compositionally biased region" description="Low complexity" evidence="1">
    <location>
        <begin position="284"/>
        <end position="294"/>
    </location>
</feature>
<accession>A0A2I3TAC8</accession>
<dbReference type="Ensembl" id="ENSPTRT00000103689.1">
    <property type="protein sequence ID" value="ENSPTRP00000086158.1"/>
    <property type="gene ID" value="ENSPTRG00000046967.1"/>
</dbReference>
<evidence type="ECO:0000313" key="5">
    <source>
        <dbReference type="Ensembl" id="ENSPTRP00000086158.1"/>
    </source>
</evidence>
<gene>
    <name evidence="5" type="primary">TMDD1</name>
</gene>
<keyword evidence="2" id="KW-0472">Membrane</keyword>
<evidence type="ECO:0000256" key="2">
    <source>
        <dbReference type="SAM" id="Phobius"/>
    </source>
</evidence>
<dbReference type="AlphaFoldDB" id="A0A2I3TAC8"/>
<proteinExistence type="predicted"/>
<feature type="compositionally biased region" description="Basic and acidic residues" evidence="1">
    <location>
        <begin position="62"/>
        <end position="73"/>
    </location>
</feature>
<accession>A0A2J8KDL5</accession>
<dbReference type="GeneTree" id="ENSGT00390000003023"/>
<dbReference type="InParanoid" id="A0A2I3TAC8"/>
<name>A0A2I3TAC8_PANTR</name>
<feature type="chain" id="PRO_5014557945" evidence="3">
    <location>
        <begin position="28"/>
        <end position="321"/>
    </location>
</feature>
<feature type="signal peptide" evidence="3">
    <location>
        <begin position="1"/>
        <end position="27"/>
    </location>
</feature>
<feature type="region of interest" description="Disordered" evidence="1">
    <location>
        <begin position="62"/>
        <end position="106"/>
    </location>
</feature>
<reference evidence="5 6" key="1">
    <citation type="journal article" date="2005" name="Nature">
        <title>Initial sequence of the chimpanzee genome and comparison with the human genome.</title>
        <authorList>
            <consortium name="Chimpanzee sequencing and analysis consortium"/>
        </authorList>
    </citation>
    <scope>NUCLEOTIDE SEQUENCE [LARGE SCALE GENOMIC DNA]</scope>
</reference>
<keyword evidence="2" id="KW-1133">Transmembrane helix</keyword>
<keyword evidence="2" id="KW-0812">Transmembrane</keyword>
<evidence type="ECO:0000256" key="3">
    <source>
        <dbReference type="SAM" id="SignalP"/>
    </source>
</evidence>
<organism evidence="5 6">
    <name type="scientific">Pan troglodytes</name>
    <name type="common">Chimpanzee</name>
    <dbReference type="NCBI Taxonomy" id="9598"/>
    <lineage>
        <taxon>Eukaryota</taxon>
        <taxon>Metazoa</taxon>
        <taxon>Chordata</taxon>
        <taxon>Craniata</taxon>
        <taxon>Vertebrata</taxon>
        <taxon>Euteleostomi</taxon>
        <taxon>Mammalia</taxon>
        <taxon>Eutheria</taxon>
        <taxon>Euarchontoglires</taxon>
        <taxon>Primates</taxon>
        <taxon>Haplorrhini</taxon>
        <taxon>Catarrhini</taxon>
        <taxon>Hominidae</taxon>
        <taxon>Pan</taxon>
    </lineage>
</organism>
<dbReference type="Bgee" id="ENSPTRG00000046967">
    <property type="expression patterns" value="Expressed in liver and 3 other cell types or tissues"/>
</dbReference>
<dbReference type="PROSITE" id="PS50017">
    <property type="entry name" value="DEATH_DOMAIN"/>
    <property type="match status" value="1"/>
</dbReference>
<reference evidence="5" key="2">
    <citation type="submission" date="2025-08" db="UniProtKB">
        <authorList>
            <consortium name="Ensembl"/>
        </authorList>
    </citation>
    <scope>IDENTIFICATION</scope>
</reference>
<dbReference type="EMBL" id="AACZ04012920">
    <property type="status" value="NOT_ANNOTATED_CDS"/>
    <property type="molecule type" value="Genomic_DNA"/>
</dbReference>
<dbReference type="OMA" id="EECGHFR"/>
<evidence type="ECO:0000256" key="1">
    <source>
        <dbReference type="SAM" id="MobiDB-lite"/>
    </source>
</evidence>
<keyword evidence="6" id="KW-1185">Reference proteome</keyword>
<dbReference type="STRING" id="9598.ENSPTRP00000086158"/>
<evidence type="ECO:0000259" key="4">
    <source>
        <dbReference type="PROSITE" id="PS50017"/>
    </source>
</evidence>
<dbReference type="GO" id="GO:0007165">
    <property type="term" value="P:signal transduction"/>
    <property type="evidence" value="ECO:0007669"/>
    <property type="project" value="InterPro"/>
</dbReference>
<feature type="region of interest" description="Disordered" evidence="1">
    <location>
        <begin position="281"/>
        <end position="302"/>
    </location>
</feature>